<keyword evidence="2" id="KW-1185">Reference proteome</keyword>
<dbReference type="PaxDb" id="4113-PGSC0003DMT400009837"/>
<reference evidence="2" key="1">
    <citation type="journal article" date="2011" name="Nature">
        <title>Genome sequence and analysis of the tuber crop potato.</title>
        <authorList>
            <consortium name="The Potato Genome Sequencing Consortium"/>
        </authorList>
    </citation>
    <scope>NUCLEOTIDE SEQUENCE [LARGE SCALE GENOMIC DNA]</scope>
    <source>
        <strain evidence="2">cv. DM1-3 516 R44</strain>
    </source>
</reference>
<accession>M0ZX04</accession>
<dbReference type="HOGENOM" id="CLU_2487830_0_0_1"/>
<protein>
    <submittedName>
        <fullName evidence="1">Uncharacterized protein</fullName>
    </submittedName>
</protein>
<sequence length="87" mass="10400">MTYMSEKLKYRAGNRVLGFRKAENRLTYLPYTSIYSQKISYTRKKRENTGGRRKNTKFKQNYRSGSSRISDIHGVYIEYTLSVYHDQ</sequence>
<evidence type="ECO:0000313" key="2">
    <source>
        <dbReference type="Proteomes" id="UP000011115"/>
    </source>
</evidence>
<organism evidence="1 2">
    <name type="scientific">Solanum tuberosum</name>
    <name type="common">Potato</name>
    <dbReference type="NCBI Taxonomy" id="4113"/>
    <lineage>
        <taxon>Eukaryota</taxon>
        <taxon>Viridiplantae</taxon>
        <taxon>Streptophyta</taxon>
        <taxon>Embryophyta</taxon>
        <taxon>Tracheophyta</taxon>
        <taxon>Spermatophyta</taxon>
        <taxon>Magnoliopsida</taxon>
        <taxon>eudicotyledons</taxon>
        <taxon>Gunneridae</taxon>
        <taxon>Pentapetalae</taxon>
        <taxon>asterids</taxon>
        <taxon>lamiids</taxon>
        <taxon>Solanales</taxon>
        <taxon>Solanaceae</taxon>
        <taxon>Solanoideae</taxon>
        <taxon>Solaneae</taxon>
        <taxon>Solanum</taxon>
    </lineage>
</organism>
<reference evidence="1" key="2">
    <citation type="submission" date="2015-06" db="UniProtKB">
        <authorList>
            <consortium name="EnsemblPlants"/>
        </authorList>
    </citation>
    <scope>IDENTIFICATION</scope>
    <source>
        <strain evidence="1">DM1-3 516 R44</strain>
    </source>
</reference>
<dbReference type="Gramene" id="PGSC0003DMT400009837">
    <property type="protein sequence ID" value="PGSC0003DMT400009837"/>
    <property type="gene ID" value="PGSC0003DMG400003855"/>
</dbReference>
<proteinExistence type="predicted"/>
<dbReference type="AlphaFoldDB" id="M0ZX04"/>
<dbReference type="Proteomes" id="UP000011115">
    <property type="component" value="Unassembled WGS sequence"/>
</dbReference>
<name>M0ZX04_SOLTU</name>
<dbReference type="EnsemblPlants" id="PGSC0003DMT400009837">
    <property type="protein sequence ID" value="PGSC0003DMT400009837"/>
    <property type="gene ID" value="PGSC0003DMG400003855"/>
</dbReference>
<evidence type="ECO:0000313" key="1">
    <source>
        <dbReference type="EnsemblPlants" id="PGSC0003DMT400009837"/>
    </source>
</evidence>
<dbReference type="InParanoid" id="M0ZX04"/>